<keyword evidence="3" id="KW-1185">Reference proteome</keyword>
<evidence type="ECO:0000313" key="3">
    <source>
        <dbReference type="Proteomes" id="UP001391051"/>
    </source>
</evidence>
<dbReference type="PANTHER" id="PTHR36578">
    <property type="entry name" value="CHROMOSOME 15, WHOLE GENOME SHOTGUN SEQUENCE"/>
    <property type="match status" value="1"/>
</dbReference>
<protein>
    <submittedName>
        <fullName evidence="2">Uncharacterized protein</fullName>
    </submittedName>
</protein>
<reference evidence="2 3" key="1">
    <citation type="submission" date="2023-01" db="EMBL/GenBank/DDBJ databases">
        <title>Analysis of 21 Apiospora genomes using comparative genomics revels a genus with tremendous synthesis potential of carbohydrate active enzymes and secondary metabolites.</title>
        <authorList>
            <person name="Sorensen T."/>
        </authorList>
    </citation>
    <scope>NUCLEOTIDE SEQUENCE [LARGE SCALE GENOMIC DNA]</scope>
    <source>
        <strain evidence="2 3">CBS 24483</strain>
    </source>
</reference>
<name>A0ABR1QN43_9PEZI</name>
<dbReference type="RefSeq" id="XP_066703468.1">
    <property type="nucleotide sequence ID" value="XM_066840841.1"/>
</dbReference>
<evidence type="ECO:0000313" key="2">
    <source>
        <dbReference type="EMBL" id="KAK7959765.1"/>
    </source>
</evidence>
<feature type="signal peptide" evidence="1">
    <location>
        <begin position="1"/>
        <end position="17"/>
    </location>
</feature>
<dbReference type="PANTHER" id="PTHR36578:SF1">
    <property type="entry name" value="APPLE DOMAIN-CONTAINING PROTEIN"/>
    <property type="match status" value="1"/>
</dbReference>
<proteinExistence type="predicted"/>
<feature type="chain" id="PRO_5045043879" evidence="1">
    <location>
        <begin position="18"/>
        <end position="334"/>
    </location>
</feature>
<evidence type="ECO:0000256" key="1">
    <source>
        <dbReference type="SAM" id="SignalP"/>
    </source>
</evidence>
<sequence>MKSFTFATLALAAFTRAQLLDLEDLADSVPTPVAVTPPFGGNAVELTSTSNLRFAKRAACGTQATGKGPASNPPTAEGFLNDPDFAATALGADAPDGYFNTFQNLKGSVEGVGYKTLNTIDTYDPAICARACNVMDGCNAFNIMYERNGLTASGDNCPKPAPTTIIKCTFWTVPVVAEHAINVGNGANDQPDNNQFRIVIAASNGYVSNKFKPITGYEGTSIPVDAAINAPKTTPDSFIRSQTFPISAQYKLANCAKACSDQAAYEYRHPSPGGARACSFFNSYLLLKNGVAQSQVCSMYTRSWDNSYSTNFGQQSGGNNYTITFGLTQSQPSQ</sequence>
<dbReference type="GeneID" id="92073903"/>
<dbReference type="EMBL" id="JAQQWE010000003">
    <property type="protein sequence ID" value="KAK7959765.1"/>
    <property type="molecule type" value="Genomic_DNA"/>
</dbReference>
<comment type="caution">
    <text evidence="2">The sequence shown here is derived from an EMBL/GenBank/DDBJ whole genome shotgun (WGS) entry which is preliminary data.</text>
</comment>
<dbReference type="Proteomes" id="UP001391051">
    <property type="component" value="Unassembled WGS sequence"/>
</dbReference>
<organism evidence="2 3">
    <name type="scientific">Apiospora aurea</name>
    <dbReference type="NCBI Taxonomy" id="335848"/>
    <lineage>
        <taxon>Eukaryota</taxon>
        <taxon>Fungi</taxon>
        <taxon>Dikarya</taxon>
        <taxon>Ascomycota</taxon>
        <taxon>Pezizomycotina</taxon>
        <taxon>Sordariomycetes</taxon>
        <taxon>Xylariomycetidae</taxon>
        <taxon>Amphisphaeriales</taxon>
        <taxon>Apiosporaceae</taxon>
        <taxon>Apiospora</taxon>
    </lineage>
</organism>
<keyword evidence="1" id="KW-0732">Signal</keyword>
<accession>A0ABR1QN43</accession>
<gene>
    <name evidence="2" type="ORF">PG986_004619</name>
</gene>